<dbReference type="AlphaFoldDB" id="A0AAN8R988"/>
<accession>A0AAN8R988</accession>
<evidence type="ECO:0000313" key="2">
    <source>
        <dbReference type="Proteomes" id="UP001313282"/>
    </source>
</evidence>
<keyword evidence="2" id="KW-1185">Reference proteome</keyword>
<protein>
    <recommendedName>
        <fullName evidence="3">F-box domain-containing protein</fullName>
    </recommendedName>
</protein>
<gene>
    <name evidence="1" type="ORF">TWF718_002877</name>
</gene>
<evidence type="ECO:0008006" key="3">
    <source>
        <dbReference type="Google" id="ProtNLM"/>
    </source>
</evidence>
<reference evidence="1 2" key="1">
    <citation type="submission" date="2019-10" db="EMBL/GenBank/DDBJ databases">
        <authorList>
            <person name="Palmer J.M."/>
        </authorList>
    </citation>
    <scope>NUCLEOTIDE SEQUENCE [LARGE SCALE GENOMIC DNA]</scope>
    <source>
        <strain evidence="1 2">TWF718</strain>
    </source>
</reference>
<proteinExistence type="predicted"/>
<organism evidence="1 2">
    <name type="scientific">Orbilia javanica</name>
    <dbReference type="NCBI Taxonomy" id="47235"/>
    <lineage>
        <taxon>Eukaryota</taxon>
        <taxon>Fungi</taxon>
        <taxon>Dikarya</taxon>
        <taxon>Ascomycota</taxon>
        <taxon>Pezizomycotina</taxon>
        <taxon>Orbiliomycetes</taxon>
        <taxon>Orbiliales</taxon>
        <taxon>Orbiliaceae</taxon>
        <taxon>Orbilia</taxon>
    </lineage>
</organism>
<evidence type="ECO:0000313" key="1">
    <source>
        <dbReference type="EMBL" id="KAK6330679.1"/>
    </source>
</evidence>
<dbReference type="Proteomes" id="UP001313282">
    <property type="component" value="Unassembled WGS sequence"/>
</dbReference>
<sequence length="519" mass="59702">MLEKALILSFPFEIFYAIGEFIDDEDDFLALRMVCHEFDTAFRQAHHKSIYSIRRVFYTVESFENLLKISRHPSGMNKYVREIEMSRLAPYRPNTTLEARRVVNELRTSFESEGGNIKDIVTELVDIANEKFDDILSFEGSGERIALLSLALTGFPSLRSIHLERDREDRRRRPFSRSELNLFFPTLGFTPGSHIYKLLVRNKFSKPLITGSVLMSEQPGYDSTWNFTLPSLLLSGVTHLETLGFHEHAGLSVHAFNLFQRRASQFKSALLRLKALRIHVGLFQDADMAVEEEMLDVKFKTWLETIGSNLEVLWLGKNGSTGRGYSSTPLPVKTGLPKLRRLTLDRITLSRLNLEGFLDTCKSQLEYLRMQLFAFEGDQPTECYLFLRYLRKNCVHLREIDLRFSSSGGLVTTPAQQYSLAYASLWENIIEMGRVIPDLFVGTKEGSVFNGCDWTVSLPGVLDPPLKKKTPVNEALCRFGPEDTVEFWDFITDGKWRSQENSQHYCEGYCQDCFRRYFG</sequence>
<comment type="caution">
    <text evidence="1">The sequence shown here is derived from an EMBL/GenBank/DDBJ whole genome shotgun (WGS) entry which is preliminary data.</text>
</comment>
<name>A0AAN8R988_9PEZI</name>
<dbReference type="EMBL" id="JAVHNR010000011">
    <property type="protein sequence ID" value="KAK6330679.1"/>
    <property type="molecule type" value="Genomic_DNA"/>
</dbReference>
<dbReference type="SUPFAM" id="SSF52047">
    <property type="entry name" value="RNI-like"/>
    <property type="match status" value="1"/>
</dbReference>